<name>A0A3M7QH49_BRAPC</name>
<protein>
    <submittedName>
        <fullName evidence="1">Uncharacterized protein</fullName>
    </submittedName>
</protein>
<keyword evidence="2" id="KW-1185">Reference proteome</keyword>
<dbReference type="Proteomes" id="UP000276133">
    <property type="component" value="Unassembled WGS sequence"/>
</dbReference>
<evidence type="ECO:0000313" key="1">
    <source>
        <dbReference type="EMBL" id="RNA10609.1"/>
    </source>
</evidence>
<gene>
    <name evidence="1" type="ORF">BpHYR1_018873</name>
</gene>
<evidence type="ECO:0000313" key="2">
    <source>
        <dbReference type="Proteomes" id="UP000276133"/>
    </source>
</evidence>
<reference evidence="1 2" key="1">
    <citation type="journal article" date="2018" name="Sci. Rep.">
        <title>Genomic signatures of local adaptation to the degree of environmental predictability in rotifers.</title>
        <authorList>
            <person name="Franch-Gras L."/>
            <person name="Hahn C."/>
            <person name="Garcia-Roger E.M."/>
            <person name="Carmona M.J."/>
            <person name="Serra M."/>
            <person name="Gomez A."/>
        </authorList>
    </citation>
    <scope>NUCLEOTIDE SEQUENCE [LARGE SCALE GENOMIC DNA]</scope>
    <source>
        <strain evidence="1">HYR1</strain>
    </source>
</reference>
<dbReference type="EMBL" id="REGN01006154">
    <property type="protein sequence ID" value="RNA10609.1"/>
    <property type="molecule type" value="Genomic_DNA"/>
</dbReference>
<organism evidence="1 2">
    <name type="scientific">Brachionus plicatilis</name>
    <name type="common">Marine rotifer</name>
    <name type="synonym">Brachionus muelleri</name>
    <dbReference type="NCBI Taxonomy" id="10195"/>
    <lineage>
        <taxon>Eukaryota</taxon>
        <taxon>Metazoa</taxon>
        <taxon>Spiralia</taxon>
        <taxon>Gnathifera</taxon>
        <taxon>Rotifera</taxon>
        <taxon>Eurotatoria</taxon>
        <taxon>Monogononta</taxon>
        <taxon>Pseudotrocha</taxon>
        <taxon>Ploima</taxon>
        <taxon>Brachionidae</taxon>
        <taxon>Brachionus</taxon>
    </lineage>
</organism>
<comment type="caution">
    <text evidence="1">The sequence shown here is derived from an EMBL/GenBank/DDBJ whole genome shotgun (WGS) entry which is preliminary data.</text>
</comment>
<sequence>MLLKDRFRICIFNSVTRCFNNNTKARAERITTIYQETNEQIEIDNVNIKKFHKEPVIENKELLDAYDWNKLEKKIQHVGEYYMVKSGNETNLSREECKQFLQRLETTPWNYFDVMIEDIKSIYLIKFNNDN</sequence>
<dbReference type="AlphaFoldDB" id="A0A3M7QH49"/>
<proteinExistence type="predicted"/>
<accession>A0A3M7QH49</accession>